<evidence type="ECO:0000313" key="1">
    <source>
        <dbReference type="EMBL" id="KAI4324033.1"/>
    </source>
</evidence>
<protein>
    <submittedName>
        <fullName evidence="1">Uncharacterized protein</fullName>
    </submittedName>
</protein>
<dbReference type="EMBL" id="CM039434">
    <property type="protein sequence ID" value="KAI4324033.1"/>
    <property type="molecule type" value="Genomic_DNA"/>
</dbReference>
<reference evidence="1 2" key="1">
    <citation type="journal article" date="2022" name="DNA Res.">
        <title>Chromosomal-level genome assembly of the orchid tree Bauhinia variegata (Leguminosae; Cercidoideae) supports the allotetraploid origin hypothesis of Bauhinia.</title>
        <authorList>
            <person name="Zhong Y."/>
            <person name="Chen Y."/>
            <person name="Zheng D."/>
            <person name="Pang J."/>
            <person name="Liu Y."/>
            <person name="Luo S."/>
            <person name="Meng S."/>
            <person name="Qian L."/>
            <person name="Wei D."/>
            <person name="Dai S."/>
            <person name="Zhou R."/>
        </authorList>
    </citation>
    <scope>NUCLEOTIDE SEQUENCE [LARGE SCALE GENOMIC DNA]</scope>
    <source>
        <strain evidence="1">BV-YZ2020</strain>
    </source>
</reference>
<proteinExistence type="predicted"/>
<accession>A0ACB9MK37</accession>
<keyword evidence="2" id="KW-1185">Reference proteome</keyword>
<name>A0ACB9MK37_BAUVA</name>
<sequence length="173" mass="18879">MKDNNKYLIFMSDITGLQAFEMMAIAAVRNNLITCVFNEMSFRLSKSANIVTNFIGTVFLLSLFAGFISDSYFGSFLTILILALWSSGFILLSVQAHLQQLRPPKCSMLDNSFCAEANGYKAMIFFLSLYLVALGSSEPPSAAVMVVGLISLISGNSGYRNKPPEGSIFTPIA</sequence>
<comment type="caution">
    <text evidence="1">The sequence shown here is derived from an EMBL/GenBank/DDBJ whole genome shotgun (WGS) entry which is preliminary data.</text>
</comment>
<organism evidence="1 2">
    <name type="scientific">Bauhinia variegata</name>
    <name type="common">Purple orchid tree</name>
    <name type="synonym">Phanera variegata</name>
    <dbReference type="NCBI Taxonomy" id="167791"/>
    <lineage>
        <taxon>Eukaryota</taxon>
        <taxon>Viridiplantae</taxon>
        <taxon>Streptophyta</taxon>
        <taxon>Embryophyta</taxon>
        <taxon>Tracheophyta</taxon>
        <taxon>Spermatophyta</taxon>
        <taxon>Magnoliopsida</taxon>
        <taxon>eudicotyledons</taxon>
        <taxon>Gunneridae</taxon>
        <taxon>Pentapetalae</taxon>
        <taxon>rosids</taxon>
        <taxon>fabids</taxon>
        <taxon>Fabales</taxon>
        <taxon>Fabaceae</taxon>
        <taxon>Cercidoideae</taxon>
        <taxon>Cercideae</taxon>
        <taxon>Bauhiniinae</taxon>
        <taxon>Bauhinia</taxon>
    </lineage>
</organism>
<dbReference type="Proteomes" id="UP000828941">
    <property type="component" value="Chromosome 9"/>
</dbReference>
<gene>
    <name evidence="1" type="ORF">L6164_023601</name>
</gene>
<evidence type="ECO:0000313" key="2">
    <source>
        <dbReference type="Proteomes" id="UP000828941"/>
    </source>
</evidence>